<dbReference type="GO" id="GO:0004842">
    <property type="term" value="F:ubiquitin-protein transferase activity"/>
    <property type="evidence" value="ECO:0007669"/>
    <property type="project" value="TreeGrafter"/>
</dbReference>
<dbReference type="PANTHER" id="PTHR46065:SF3">
    <property type="entry name" value="FI20425P1"/>
    <property type="match status" value="1"/>
</dbReference>
<dbReference type="GO" id="GO:0016020">
    <property type="term" value="C:membrane"/>
    <property type="evidence" value="ECO:0007669"/>
    <property type="project" value="UniProtKB-SubCell"/>
</dbReference>
<evidence type="ECO:0000256" key="1">
    <source>
        <dbReference type="ARBA" id="ARBA00004141"/>
    </source>
</evidence>
<dbReference type="Pfam" id="PF12906">
    <property type="entry name" value="RINGv"/>
    <property type="match status" value="1"/>
</dbReference>
<evidence type="ECO:0000313" key="12">
    <source>
        <dbReference type="Proteomes" id="UP001321473"/>
    </source>
</evidence>
<dbReference type="AlphaFoldDB" id="A0AAQ4EUG1"/>
<proteinExistence type="predicted"/>
<dbReference type="Gene3D" id="3.30.40.10">
    <property type="entry name" value="Zinc/RING finger domain, C3HC4 (zinc finger)"/>
    <property type="match status" value="1"/>
</dbReference>
<reference evidence="11 12" key="1">
    <citation type="journal article" date="2023" name="Arcadia Sci">
        <title>De novo assembly of a long-read Amblyomma americanum tick genome.</title>
        <authorList>
            <person name="Chou S."/>
            <person name="Poskanzer K.E."/>
            <person name="Rollins M."/>
            <person name="Thuy-Boun P.S."/>
        </authorList>
    </citation>
    <scope>NUCLEOTIDE SEQUENCE [LARGE SCALE GENOMIC DNA]</scope>
    <source>
        <strain evidence="11">F_SG_1</strain>
        <tissue evidence="11">Salivary glands</tissue>
    </source>
</reference>
<sequence length="109" mass="11917">MADTETAAARGDNAAAGEAVHDSTLELQPHLALDSCIPASDSAVPVCRICYGEADEENGILLMPCNCRGSIAFAHRLCLEVCLREWDTDRCKVCRARIKVRRKRAVRTS</sequence>
<evidence type="ECO:0000313" key="11">
    <source>
        <dbReference type="EMBL" id="KAK8778123.1"/>
    </source>
</evidence>
<evidence type="ECO:0000256" key="4">
    <source>
        <dbReference type="ARBA" id="ARBA00022723"/>
    </source>
</evidence>
<dbReference type="PROSITE" id="PS51292">
    <property type="entry name" value="ZF_RING_CH"/>
    <property type="match status" value="1"/>
</dbReference>
<evidence type="ECO:0000256" key="5">
    <source>
        <dbReference type="ARBA" id="ARBA00022771"/>
    </source>
</evidence>
<protein>
    <recommendedName>
        <fullName evidence="10">RING-CH-type domain-containing protein</fullName>
    </recommendedName>
</protein>
<dbReference type="GO" id="GO:0016567">
    <property type="term" value="P:protein ubiquitination"/>
    <property type="evidence" value="ECO:0007669"/>
    <property type="project" value="TreeGrafter"/>
</dbReference>
<dbReference type="SUPFAM" id="SSF57850">
    <property type="entry name" value="RING/U-box"/>
    <property type="match status" value="1"/>
</dbReference>
<keyword evidence="2" id="KW-0808">Transferase</keyword>
<keyword evidence="6" id="KW-0833">Ubl conjugation pathway</keyword>
<keyword evidence="8" id="KW-1133">Transmembrane helix</keyword>
<evidence type="ECO:0000256" key="6">
    <source>
        <dbReference type="ARBA" id="ARBA00022786"/>
    </source>
</evidence>
<comment type="caution">
    <text evidence="11">The sequence shown here is derived from an EMBL/GenBank/DDBJ whole genome shotgun (WGS) entry which is preliminary data.</text>
</comment>
<evidence type="ECO:0000259" key="10">
    <source>
        <dbReference type="PROSITE" id="PS51292"/>
    </source>
</evidence>
<gene>
    <name evidence="11" type="ORF">V5799_020536</name>
</gene>
<comment type="subcellular location">
    <subcellularLocation>
        <location evidence="1">Membrane</location>
        <topology evidence="1">Multi-pass membrane protein</topology>
    </subcellularLocation>
</comment>
<keyword evidence="9" id="KW-0472">Membrane</keyword>
<keyword evidence="3" id="KW-0812">Transmembrane</keyword>
<dbReference type="PANTHER" id="PTHR46065">
    <property type="entry name" value="E3 UBIQUITIN-PROTEIN LIGASE MARCH 2/3 FAMILY MEMBER"/>
    <property type="match status" value="1"/>
</dbReference>
<dbReference type="Proteomes" id="UP001321473">
    <property type="component" value="Unassembled WGS sequence"/>
</dbReference>
<evidence type="ECO:0000256" key="2">
    <source>
        <dbReference type="ARBA" id="ARBA00022679"/>
    </source>
</evidence>
<evidence type="ECO:0000256" key="8">
    <source>
        <dbReference type="ARBA" id="ARBA00022989"/>
    </source>
</evidence>
<keyword evidence="12" id="KW-1185">Reference proteome</keyword>
<organism evidence="11 12">
    <name type="scientific">Amblyomma americanum</name>
    <name type="common">Lone star tick</name>
    <dbReference type="NCBI Taxonomy" id="6943"/>
    <lineage>
        <taxon>Eukaryota</taxon>
        <taxon>Metazoa</taxon>
        <taxon>Ecdysozoa</taxon>
        <taxon>Arthropoda</taxon>
        <taxon>Chelicerata</taxon>
        <taxon>Arachnida</taxon>
        <taxon>Acari</taxon>
        <taxon>Parasitiformes</taxon>
        <taxon>Ixodida</taxon>
        <taxon>Ixodoidea</taxon>
        <taxon>Ixodidae</taxon>
        <taxon>Amblyomminae</taxon>
        <taxon>Amblyomma</taxon>
    </lineage>
</organism>
<dbReference type="InterPro" id="IPR013083">
    <property type="entry name" value="Znf_RING/FYVE/PHD"/>
</dbReference>
<keyword evidence="5" id="KW-0863">Zinc-finger</keyword>
<dbReference type="GO" id="GO:0008270">
    <property type="term" value="F:zinc ion binding"/>
    <property type="evidence" value="ECO:0007669"/>
    <property type="project" value="UniProtKB-KW"/>
</dbReference>
<dbReference type="EMBL" id="JARKHS020011090">
    <property type="protein sequence ID" value="KAK8778123.1"/>
    <property type="molecule type" value="Genomic_DNA"/>
</dbReference>
<accession>A0AAQ4EUG1</accession>
<feature type="domain" description="RING-CH-type" evidence="10">
    <location>
        <begin position="39"/>
        <end position="101"/>
    </location>
</feature>
<keyword evidence="7" id="KW-0862">Zinc</keyword>
<keyword evidence="4" id="KW-0479">Metal-binding</keyword>
<evidence type="ECO:0000256" key="3">
    <source>
        <dbReference type="ARBA" id="ARBA00022692"/>
    </source>
</evidence>
<dbReference type="SMART" id="SM00744">
    <property type="entry name" value="RINGv"/>
    <property type="match status" value="1"/>
</dbReference>
<name>A0AAQ4EUG1_AMBAM</name>
<evidence type="ECO:0000256" key="9">
    <source>
        <dbReference type="ARBA" id="ARBA00023136"/>
    </source>
</evidence>
<evidence type="ECO:0000256" key="7">
    <source>
        <dbReference type="ARBA" id="ARBA00022833"/>
    </source>
</evidence>
<dbReference type="InterPro" id="IPR011016">
    <property type="entry name" value="Znf_RING-CH"/>
</dbReference>